<name>A0A379W2B1_SALET</name>
<accession>A0A379W2B1</accession>
<dbReference type="AlphaFoldDB" id="A0A379W2B1"/>
<sequence length="101" mass="10797">MAVVSLLFLCTSVVHPSEGPYVSGNINTLRALGSVFGGAMVGQLVTVRQRFHAEMLLDHAASVGNSVPLVPEPAQLMGIIGQQALVLSVADAYACWAFWRW</sequence>
<evidence type="ECO:0000313" key="2">
    <source>
        <dbReference type="Proteomes" id="UP000255509"/>
    </source>
</evidence>
<dbReference type="Proteomes" id="UP000255509">
    <property type="component" value="Unassembled WGS sequence"/>
</dbReference>
<proteinExistence type="predicted"/>
<evidence type="ECO:0000313" key="1">
    <source>
        <dbReference type="EMBL" id="SUH13477.1"/>
    </source>
</evidence>
<dbReference type="EMBL" id="UGXS01000004">
    <property type="protein sequence ID" value="SUH13477.1"/>
    <property type="molecule type" value="Genomic_DNA"/>
</dbReference>
<gene>
    <name evidence="1" type="ORF">NCTC8258_01120</name>
</gene>
<reference evidence="1 2" key="1">
    <citation type="submission" date="2018-06" db="EMBL/GenBank/DDBJ databases">
        <authorList>
            <consortium name="Pathogen Informatics"/>
            <person name="Doyle S."/>
        </authorList>
    </citation>
    <scope>NUCLEOTIDE SEQUENCE [LARGE SCALE GENOMIC DNA]</scope>
    <source>
        <strain evidence="1 2">NCTC8258</strain>
    </source>
</reference>
<organism evidence="1 2">
    <name type="scientific">Salmonella enterica I</name>
    <dbReference type="NCBI Taxonomy" id="59201"/>
    <lineage>
        <taxon>Bacteria</taxon>
        <taxon>Pseudomonadati</taxon>
        <taxon>Pseudomonadota</taxon>
        <taxon>Gammaproteobacteria</taxon>
        <taxon>Enterobacterales</taxon>
        <taxon>Enterobacteriaceae</taxon>
        <taxon>Salmonella</taxon>
    </lineage>
</organism>
<protein>
    <submittedName>
        <fullName evidence="1">Uncharacterized protein</fullName>
    </submittedName>
</protein>